<reference evidence="1" key="1">
    <citation type="submission" date="2021-09" db="EMBL/GenBank/DDBJ databases">
        <title>Genome analysis of Fictibacillus sp. KIGAM418 isolated from marine sediment.</title>
        <authorList>
            <person name="Seo M.-J."/>
            <person name="Cho E.-S."/>
            <person name="Hwang C.Y."/>
        </authorList>
    </citation>
    <scope>NUCLEOTIDE SEQUENCE</scope>
    <source>
        <strain evidence="1">KIGAM418</strain>
    </source>
</reference>
<accession>A0A9X1XCR3</accession>
<dbReference type="RefSeq" id="WP_248252274.1">
    <property type="nucleotide sequence ID" value="NZ_JAIWJX010000002.1"/>
</dbReference>
<evidence type="ECO:0000313" key="2">
    <source>
        <dbReference type="Proteomes" id="UP001139011"/>
    </source>
</evidence>
<keyword evidence="2" id="KW-1185">Reference proteome</keyword>
<evidence type="ECO:0000313" key="1">
    <source>
        <dbReference type="EMBL" id="MCK6256635.1"/>
    </source>
</evidence>
<gene>
    <name evidence="1" type="ORF">LCY76_08515</name>
</gene>
<comment type="caution">
    <text evidence="1">The sequence shown here is derived from an EMBL/GenBank/DDBJ whole genome shotgun (WGS) entry which is preliminary data.</text>
</comment>
<dbReference type="AlphaFoldDB" id="A0A9X1XCR3"/>
<protein>
    <submittedName>
        <fullName evidence="1">Hydrolase</fullName>
    </submittedName>
</protein>
<organism evidence="1 2">
    <name type="scientific">Fictibacillus marinisediminis</name>
    <dbReference type="NCBI Taxonomy" id="2878389"/>
    <lineage>
        <taxon>Bacteria</taxon>
        <taxon>Bacillati</taxon>
        <taxon>Bacillota</taxon>
        <taxon>Bacilli</taxon>
        <taxon>Bacillales</taxon>
        <taxon>Fictibacillaceae</taxon>
        <taxon>Fictibacillus</taxon>
    </lineage>
</organism>
<dbReference type="EMBL" id="JAIWJX010000002">
    <property type="protein sequence ID" value="MCK6256635.1"/>
    <property type="molecule type" value="Genomic_DNA"/>
</dbReference>
<dbReference type="GO" id="GO:0016787">
    <property type="term" value="F:hydrolase activity"/>
    <property type="evidence" value="ECO:0007669"/>
    <property type="project" value="UniProtKB-KW"/>
</dbReference>
<dbReference type="Proteomes" id="UP001139011">
    <property type="component" value="Unassembled WGS sequence"/>
</dbReference>
<keyword evidence="1" id="KW-0378">Hydrolase</keyword>
<name>A0A9X1XCR3_9BACL</name>
<sequence length="105" mass="12278">MEKQPYYVNVETGEVHSDKTASSFQFEIEATAEEASRLTKLFRECDEAATDTFLRSHVPYVPYHNDADNHRYDQMLKDIYQFIHDHGQPLTKEHIESMGILGERQ</sequence>
<proteinExistence type="predicted"/>